<comment type="similarity">
    <text evidence="6">Belongs to the ephrin family.</text>
</comment>
<keyword evidence="8" id="KW-1133">Transmembrane helix</keyword>
<dbReference type="AlphaFoldDB" id="A0A915AUS8"/>
<comment type="caution">
    <text evidence="6">Lacks conserved residue(s) required for the propagation of feature annotation.</text>
</comment>
<dbReference type="PROSITE" id="PS51551">
    <property type="entry name" value="EPHRIN_RBD_2"/>
    <property type="match status" value="1"/>
</dbReference>
<evidence type="ECO:0000259" key="9">
    <source>
        <dbReference type="PROSITE" id="PS51551"/>
    </source>
</evidence>
<sequence length="448" mass="51595">IESITHFFFITSYLLLTFIYQLLMKITLAILLVYCEIFESRRNHRGKLEIDSFSIHHLYWNSSNSIFDIFTNSIQSDYSHGDAAPVLSVRLLDTLTIHCPLYTTKEFEDLAERSLVYMVSKYGFERCILDHTARLIAQCNSTPTSRSVVHRVFRRRGGAFGKLIPGQDYFLISTSTGTLDGLYKSHGGLCAEKNMRIKIHIEKENFEKADPIKIHPIYFADDDNTDRKMNELDNANDEVFMTEEFNELTWKKKIVDPRVPESEKQFGGKIIYSLPLGAAQREFLKFSRTRQVDRPISVEKFDDTLIPMMRVLDSGELDAAAWTHSRSGRSRRRRPLSEDNNNAVLDKFSDEQWMLIRDNDSQPGEQLEFTKTEETAPNANDKDTAEMMHVIDETLLHQMQPPAYHTGNHITLTFYDRPSGVVRSFSNSASPTSILLMASLILLIFHRL</sequence>
<evidence type="ECO:0000313" key="11">
    <source>
        <dbReference type="WBParaSite" id="PgR016_g107_t01"/>
    </source>
</evidence>
<dbReference type="PANTHER" id="PTHR11304">
    <property type="entry name" value="EPHRIN"/>
    <property type="match status" value="1"/>
</dbReference>
<reference evidence="11" key="1">
    <citation type="submission" date="2022-11" db="UniProtKB">
        <authorList>
            <consortium name="WormBaseParasite"/>
        </authorList>
    </citation>
    <scope>IDENTIFICATION</scope>
</reference>
<keyword evidence="2" id="KW-0732">Signal</keyword>
<dbReference type="Pfam" id="PF00812">
    <property type="entry name" value="Ephrin"/>
    <property type="match status" value="1"/>
</dbReference>
<feature type="disulfide bond" evidence="6">
    <location>
        <begin position="99"/>
        <end position="139"/>
    </location>
</feature>
<evidence type="ECO:0000256" key="4">
    <source>
        <dbReference type="ARBA" id="ARBA00023157"/>
    </source>
</evidence>
<accession>A0A915AUS8</accession>
<dbReference type="InterPro" id="IPR031328">
    <property type="entry name" value="Ephrin"/>
</dbReference>
<name>A0A915AUS8_PARUN</name>
<protein>
    <submittedName>
        <fullName evidence="11">Ephrin RBD domain-containing protein</fullName>
    </submittedName>
</protein>
<evidence type="ECO:0000256" key="6">
    <source>
        <dbReference type="PROSITE-ProRule" id="PRU00884"/>
    </source>
</evidence>
<dbReference type="GO" id="GO:0048013">
    <property type="term" value="P:ephrin receptor signaling pathway"/>
    <property type="evidence" value="ECO:0007669"/>
    <property type="project" value="TreeGrafter"/>
</dbReference>
<keyword evidence="8" id="KW-0812">Transmembrane</keyword>
<feature type="region of interest" description="Disordered" evidence="7">
    <location>
        <begin position="361"/>
        <end position="382"/>
    </location>
</feature>
<evidence type="ECO:0000256" key="7">
    <source>
        <dbReference type="SAM" id="MobiDB-lite"/>
    </source>
</evidence>
<dbReference type="Gene3D" id="2.60.40.420">
    <property type="entry name" value="Cupredoxins - blue copper proteins"/>
    <property type="match status" value="1"/>
</dbReference>
<feature type="transmembrane region" description="Helical" evidence="8">
    <location>
        <begin position="7"/>
        <end position="34"/>
    </location>
</feature>
<dbReference type="InterPro" id="IPR008972">
    <property type="entry name" value="Cupredoxin"/>
</dbReference>
<evidence type="ECO:0000313" key="10">
    <source>
        <dbReference type="Proteomes" id="UP000887569"/>
    </source>
</evidence>
<dbReference type="PANTHER" id="PTHR11304:SF29">
    <property type="entry name" value="EPHRIN"/>
    <property type="match status" value="1"/>
</dbReference>
<keyword evidence="10" id="KW-1185">Reference proteome</keyword>
<evidence type="ECO:0000256" key="5">
    <source>
        <dbReference type="ARBA" id="ARBA00023180"/>
    </source>
</evidence>
<dbReference type="WBParaSite" id="PgR016_g107_t01">
    <property type="protein sequence ID" value="PgR016_g107_t01"/>
    <property type="gene ID" value="PgR016_g107"/>
</dbReference>
<dbReference type="GO" id="GO:0007411">
    <property type="term" value="P:axon guidance"/>
    <property type="evidence" value="ECO:0007669"/>
    <property type="project" value="TreeGrafter"/>
</dbReference>
<proteinExistence type="inferred from homology"/>
<feature type="compositionally biased region" description="Basic and acidic residues" evidence="7">
    <location>
        <begin position="368"/>
        <end position="382"/>
    </location>
</feature>
<keyword evidence="5" id="KW-0325">Glycoprotein</keyword>
<dbReference type="SUPFAM" id="SSF49503">
    <property type="entry name" value="Cupredoxins"/>
    <property type="match status" value="1"/>
</dbReference>
<evidence type="ECO:0000256" key="3">
    <source>
        <dbReference type="ARBA" id="ARBA00023136"/>
    </source>
</evidence>
<keyword evidence="3 8" id="KW-0472">Membrane</keyword>
<evidence type="ECO:0000256" key="8">
    <source>
        <dbReference type="SAM" id="Phobius"/>
    </source>
</evidence>
<dbReference type="InterPro" id="IPR001799">
    <property type="entry name" value="Ephrin_RBD"/>
</dbReference>
<dbReference type="GO" id="GO:0005886">
    <property type="term" value="C:plasma membrane"/>
    <property type="evidence" value="ECO:0007669"/>
    <property type="project" value="TreeGrafter"/>
</dbReference>
<organism evidence="10 11">
    <name type="scientific">Parascaris univalens</name>
    <name type="common">Nematode worm</name>
    <dbReference type="NCBI Taxonomy" id="6257"/>
    <lineage>
        <taxon>Eukaryota</taxon>
        <taxon>Metazoa</taxon>
        <taxon>Ecdysozoa</taxon>
        <taxon>Nematoda</taxon>
        <taxon>Chromadorea</taxon>
        <taxon>Rhabditida</taxon>
        <taxon>Spirurina</taxon>
        <taxon>Ascaridomorpha</taxon>
        <taxon>Ascaridoidea</taxon>
        <taxon>Ascarididae</taxon>
        <taxon>Parascaris</taxon>
    </lineage>
</organism>
<evidence type="ECO:0000256" key="1">
    <source>
        <dbReference type="ARBA" id="ARBA00004370"/>
    </source>
</evidence>
<evidence type="ECO:0000256" key="2">
    <source>
        <dbReference type="ARBA" id="ARBA00022729"/>
    </source>
</evidence>
<comment type="subcellular location">
    <subcellularLocation>
        <location evidence="1">Membrane</location>
    </subcellularLocation>
</comment>
<dbReference type="GO" id="GO:0046875">
    <property type="term" value="F:ephrin receptor binding"/>
    <property type="evidence" value="ECO:0007669"/>
    <property type="project" value="TreeGrafter"/>
</dbReference>
<feature type="domain" description="Ephrin RBD" evidence="9">
    <location>
        <begin position="53"/>
        <end position="201"/>
    </location>
</feature>
<dbReference type="Proteomes" id="UP000887569">
    <property type="component" value="Unplaced"/>
</dbReference>
<keyword evidence="4 6" id="KW-1015">Disulfide bond</keyword>